<keyword evidence="1" id="KW-0472">Membrane</keyword>
<dbReference type="EMBL" id="FNGY01000006">
    <property type="protein sequence ID" value="SDN16432.1"/>
    <property type="molecule type" value="Genomic_DNA"/>
</dbReference>
<feature type="transmembrane region" description="Helical" evidence="1">
    <location>
        <begin position="6"/>
        <end position="25"/>
    </location>
</feature>
<protein>
    <submittedName>
        <fullName evidence="2">Uncharacterized protein</fullName>
    </submittedName>
</protein>
<proteinExistence type="predicted"/>
<evidence type="ECO:0000313" key="3">
    <source>
        <dbReference type="Proteomes" id="UP000183200"/>
    </source>
</evidence>
<accession>A0A1G9Z4Z9</accession>
<reference evidence="3" key="1">
    <citation type="submission" date="2016-10" db="EMBL/GenBank/DDBJ databases">
        <authorList>
            <person name="Varghese N."/>
            <person name="Submissions S."/>
        </authorList>
    </citation>
    <scope>NUCLEOTIDE SEQUENCE [LARGE SCALE GENOMIC DNA]</scope>
    <source>
        <strain evidence="3">DSM 19110</strain>
    </source>
</reference>
<dbReference type="AlphaFoldDB" id="A0A1G9Z4Z9"/>
<evidence type="ECO:0000313" key="2">
    <source>
        <dbReference type="EMBL" id="SDN16432.1"/>
    </source>
</evidence>
<gene>
    <name evidence="2" type="ORF">SAMN05421820_106353</name>
</gene>
<keyword evidence="1" id="KW-0812">Transmembrane</keyword>
<keyword evidence="1" id="KW-1133">Transmembrane helix</keyword>
<dbReference type="Proteomes" id="UP000183200">
    <property type="component" value="Unassembled WGS sequence"/>
</dbReference>
<dbReference type="OrthoDB" id="1443121at2"/>
<keyword evidence="3" id="KW-1185">Reference proteome</keyword>
<sequence>MTIILLRIVLFCLIPVGIFLLIKTIRMLKKTFNGKVMAEIPFTQKETTFQLPETGVYAIWQKGQLFRKTPVDKFEMQLIRESDGAGVTLTTSFLRPNMNGFETGRMEMKRFHAESGSYKLLLRESSENSSFEQVFSDLFPAKMVDYDKYFIQVRESGPAYQMFLAIPLFLLSGFLIIGGFVCGLLLPQMMV</sequence>
<evidence type="ECO:0000256" key="1">
    <source>
        <dbReference type="SAM" id="Phobius"/>
    </source>
</evidence>
<feature type="transmembrane region" description="Helical" evidence="1">
    <location>
        <begin position="162"/>
        <end position="186"/>
    </location>
</feature>
<dbReference type="RefSeq" id="WP_074609698.1">
    <property type="nucleotide sequence ID" value="NZ_FNGY01000006.1"/>
</dbReference>
<name>A0A1G9Z4Z9_9SPHI</name>
<organism evidence="2 3">
    <name type="scientific">Pedobacter steynii</name>
    <dbReference type="NCBI Taxonomy" id="430522"/>
    <lineage>
        <taxon>Bacteria</taxon>
        <taxon>Pseudomonadati</taxon>
        <taxon>Bacteroidota</taxon>
        <taxon>Sphingobacteriia</taxon>
        <taxon>Sphingobacteriales</taxon>
        <taxon>Sphingobacteriaceae</taxon>
        <taxon>Pedobacter</taxon>
    </lineage>
</organism>